<dbReference type="EMBL" id="JABMCI010000069">
    <property type="protein sequence ID" value="NUU18880.1"/>
    <property type="molecule type" value="Genomic_DNA"/>
</dbReference>
<feature type="domain" description="HTH lysR-type" evidence="5">
    <location>
        <begin position="1"/>
        <end position="58"/>
    </location>
</feature>
<reference evidence="6 7" key="1">
    <citation type="submission" date="2020-05" db="EMBL/GenBank/DDBJ databases">
        <title>Genome Sequencing of Type Strains.</title>
        <authorList>
            <person name="Lemaire J.F."/>
            <person name="Inderbitzin P."/>
            <person name="Gregorio O.A."/>
            <person name="Collins S.B."/>
            <person name="Wespe N."/>
            <person name="Knight-Connoni V."/>
        </authorList>
    </citation>
    <scope>NUCLEOTIDE SEQUENCE [LARGE SCALE GENOMIC DNA]</scope>
    <source>
        <strain evidence="6 7">ATCC 25174</strain>
    </source>
</reference>
<dbReference type="InterPro" id="IPR000847">
    <property type="entry name" value="LysR_HTH_N"/>
</dbReference>
<dbReference type="PROSITE" id="PS50931">
    <property type="entry name" value="HTH_LYSR"/>
    <property type="match status" value="1"/>
</dbReference>
<gene>
    <name evidence="6" type="ORF">HP550_16635</name>
</gene>
<dbReference type="SUPFAM" id="SSF46785">
    <property type="entry name" value="Winged helix' DNA-binding domain"/>
    <property type="match status" value="1"/>
</dbReference>
<dbReference type="GO" id="GO:0003700">
    <property type="term" value="F:DNA-binding transcription factor activity"/>
    <property type="evidence" value="ECO:0007669"/>
    <property type="project" value="InterPro"/>
</dbReference>
<keyword evidence="4" id="KW-0804">Transcription</keyword>
<keyword evidence="2" id="KW-0805">Transcription regulation</keyword>
<dbReference type="InterPro" id="IPR036390">
    <property type="entry name" value="WH_DNA-bd_sf"/>
</dbReference>
<dbReference type="GO" id="GO:0003677">
    <property type="term" value="F:DNA binding"/>
    <property type="evidence" value="ECO:0007669"/>
    <property type="project" value="UniProtKB-KW"/>
</dbReference>
<evidence type="ECO:0000256" key="1">
    <source>
        <dbReference type="ARBA" id="ARBA00009437"/>
    </source>
</evidence>
<dbReference type="InterPro" id="IPR036388">
    <property type="entry name" value="WH-like_DNA-bd_sf"/>
</dbReference>
<evidence type="ECO:0000313" key="6">
    <source>
        <dbReference type="EMBL" id="NUU18880.1"/>
    </source>
</evidence>
<dbReference type="PANTHER" id="PTHR30346:SF29">
    <property type="entry name" value="LYSR SUBSTRATE-BINDING"/>
    <property type="match status" value="1"/>
</dbReference>
<dbReference type="AlphaFoldDB" id="A0A7Y6DYX8"/>
<dbReference type="RefSeq" id="WP_175348801.1">
    <property type="nucleotide sequence ID" value="NZ_JABMCI010000069.1"/>
</dbReference>
<evidence type="ECO:0000256" key="4">
    <source>
        <dbReference type="ARBA" id="ARBA00023163"/>
    </source>
</evidence>
<proteinExistence type="inferred from homology"/>
<evidence type="ECO:0000259" key="5">
    <source>
        <dbReference type="PROSITE" id="PS50931"/>
    </source>
</evidence>
<sequence>MDPRALETLRTVGTQGGVTAAAAVLHLTPSAVSQQVALLQREVGVPLTERVGRGLRLTPAGEALAEAGVGVAVALERARAACDEFLVRPQGVVRVSAFQSGALLLLPALLTRMAAVEGITVELTDQDVAQDDFLGLTDRMDVVVAHRPDDGAGWAAGGAVRVVPLLREPLDVAVPLDHPLAQRAEVRPEDLLDVPWIAVHEGFPVAEVLAAVGARSGAAPRIVHRVNDFHVVQALVAAGHGVSLLPRYTFGGARGVRLVPLAGVRAGRRIDALLRRDRAERLVVRRVLEELRALAAEIDIA</sequence>
<keyword evidence="3" id="KW-0238">DNA-binding</keyword>
<dbReference type="PANTHER" id="PTHR30346">
    <property type="entry name" value="TRANSCRIPTIONAL DUAL REGULATOR HCAR-RELATED"/>
    <property type="match status" value="1"/>
</dbReference>
<comment type="similarity">
    <text evidence="1">Belongs to the LysR transcriptional regulatory family.</text>
</comment>
<dbReference type="SUPFAM" id="SSF53850">
    <property type="entry name" value="Periplasmic binding protein-like II"/>
    <property type="match status" value="1"/>
</dbReference>
<accession>A0A7Y6DYX8</accession>
<dbReference type="Pfam" id="PF03466">
    <property type="entry name" value="LysR_substrate"/>
    <property type="match status" value="1"/>
</dbReference>
<dbReference type="Pfam" id="PF00126">
    <property type="entry name" value="HTH_1"/>
    <property type="match status" value="1"/>
</dbReference>
<name>A0A7Y6DYX8_9CELL</name>
<organism evidence="6 7">
    <name type="scientific">Cellulomonas humilata</name>
    <dbReference type="NCBI Taxonomy" id="144055"/>
    <lineage>
        <taxon>Bacteria</taxon>
        <taxon>Bacillati</taxon>
        <taxon>Actinomycetota</taxon>
        <taxon>Actinomycetes</taxon>
        <taxon>Micrococcales</taxon>
        <taxon>Cellulomonadaceae</taxon>
        <taxon>Cellulomonas</taxon>
    </lineage>
</organism>
<evidence type="ECO:0000313" key="7">
    <source>
        <dbReference type="Proteomes" id="UP000565724"/>
    </source>
</evidence>
<dbReference type="Proteomes" id="UP000565724">
    <property type="component" value="Unassembled WGS sequence"/>
</dbReference>
<comment type="caution">
    <text evidence="6">The sequence shown here is derived from an EMBL/GenBank/DDBJ whole genome shotgun (WGS) entry which is preliminary data.</text>
</comment>
<protein>
    <submittedName>
        <fullName evidence="6">LysR family transcriptional regulator</fullName>
    </submittedName>
</protein>
<dbReference type="GO" id="GO:0032993">
    <property type="term" value="C:protein-DNA complex"/>
    <property type="evidence" value="ECO:0007669"/>
    <property type="project" value="TreeGrafter"/>
</dbReference>
<evidence type="ECO:0000256" key="2">
    <source>
        <dbReference type="ARBA" id="ARBA00023015"/>
    </source>
</evidence>
<dbReference type="Gene3D" id="1.10.10.10">
    <property type="entry name" value="Winged helix-like DNA-binding domain superfamily/Winged helix DNA-binding domain"/>
    <property type="match status" value="1"/>
</dbReference>
<evidence type="ECO:0000256" key="3">
    <source>
        <dbReference type="ARBA" id="ARBA00023125"/>
    </source>
</evidence>
<dbReference type="Gene3D" id="3.40.190.10">
    <property type="entry name" value="Periplasmic binding protein-like II"/>
    <property type="match status" value="2"/>
</dbReference>
<keyword evidence="7" id="KW-1185">Reference proteome</keyword>
<dbReference type="InterPro" id="IPR005119">
    <property type="entry name" value="LysR_subst-bd"/>
</dbReference>